<dbReference type="AlphaFoldDB" id="A0A0D9XAG7"/>
<reference evidence="1 2" key="1">
    <citation type="submission" date="2012-08" db="EMBL/GenBank/DDBJ databases">
        <title>Oryza genome evolution.</title>
        <authorList>
            <person name="Wing R.A."/>
        </authorList>
    </citation>
    <scope>NUCLEOTIDE SEQUENCE</scope>
</reference>
<dbReference type="EnsemblPlants" id="LPERR08G19220.1">
    <property type="protein sequence ID" value="LPERR08G19220.1"/>
    <property type="gene ID" value="LPERR08G19220"/>
</dbReference>
<evidence type="ECO:0008006" key="3">
    <source>
        <dbReference type="Google" id="ProtNLM"/>
    </source>
</evidence>
<keyword evidence="2" id="KW-1185">Reference proteome</keyword>
<dbReference type="Proteomes" id="UP000032180">
    <property type="component" value="Chromosome 8"/>
</dbReference>
<reference evidence="1" key="3">
    <citation type="submission" date="2015-04" db="UniProtKB">
        <authorList>
            <consortium name="EnsemblPlants"/>
        </authorList>
    </citation>
    <scope>IDENTIFICATION</scope>
</reference>
<proteinExistence type="predicted"/>
<accession>A0A0D9XAG7</accession>
<dbReference type="HOGENOM" id="CLU_1024369_0_0_1"/>
<name>A0A0D9XAG7_9ORYZ</name>
<reference evidence="2" key="2">
    <citation type="submission" date="2013-12" db="EMBL/GenBank/DDBJ databases">
        <authorList>
            <person name="Yu Y."/>
            <person name="Lee S."/>
            <person name="de Baynast K."/>
            <person name="Wissotski M."/>
            <person name="Liu L."/>
            <person name="Talag J."/>
            <person name="Goicoechea J."/>
            <person name="Angelova A."/>
            <person name="Jetty R."/>
            <person name="Kudrna D."/>
            <person name="Golser W."/>
            <person name="Rivera L."/>
            <person name="Zhang J."/>
            <person name="Wing R."/>
        </authorList>
    </citation>
    <scope>NUCLEOTIDE SEQUENCE</scope>
</reference>
<evidence type="ECO:0000313" key="1">
    <source>
        <dbReference type="EnsemblPlants" id="LPERR08G19220.1"/>
    </source>
</evidence>
<dbReference type="Gramene" id="LPERR08G19220.1">
    <property type="protein sequence ID" value="LPERR08G19220.1"/>
    <property type="gene ID" value="LPERR08G19220"/>
</dbReference>
<dbReference type="PANTHER" id="PTHR34591">
    <property type="entry name" value="OS03G0653100 PROTEIN-RELATED"/>
    <property type="match status" value="1"/>
</dbReference>
<sequence length="272" mass="31542">MSMNAEDKYPDLFLGKSKHGVYCARIKSGYLSVWFLSEWHGEMKWVLKHRSQPSFLLPRLAYDDQQSDGESWILQHADYKEDYEFDYNASMYHFQPLQHRYDYEETEEEKRHAKYVTFLGFHPFEEVVFLAETFRRGFAYDLNNSKIQDLADTTQDEKAAGSPYELYEKLSISYPSLLQPLIHARDMFLAWSLKRSKAVNKSKTVVGIIGKGHMNGVVYALISDQGDLRFRDLVGRASSDTWASSLIKGLVRDTMAIGVVLWALYEQLQAVF</sequence>
<organism evidence="1 2">
    <name type="scientific">Leersia perrieri</name>
    <dbReference type="NCBI Taxonomy" id="77586"/>
    <lineage>
        <taxon>Eukaryota</taxon>
        <taxon>Viridiplantae</taxon>
        <taxon>Streptophyta</taxon>
        <taxon>Embryophyta</taxon>
        <taxon>Tracheophyta</taxon>
        <taxon>Spermatophyta</taxon>
        <taxon>Magnoliopsida</taxon>
        <taxon>Liliopsida</taxon>
        <taxon>Poales</taxon>
        <taxon>Poaceae</taxon>
        <taxon>BOP clade</taxon>
        <taxon>Oryzoideae</taxon>
        <taxon>Oryzeae</taxon>
        <taxon>Oryzinae</taxon>
        <taxon>Leersia</taxon>
    </lineage>
</organism>
<dbReference type="eggNOG" id="KOG2860">
    <property type="taxonomic scope" value="Eukaryota"/>
</dbReference>
<evidence type="ECO:0000313" key="2">
    <source>
        <dbReference type="Proteomes" id="UP000032180"/>
    </source>
</evidence>
<protein>
    <recommendedName>
        <fullName evidence="3">TraB domain-containing protein</fullName>
    </recommendedName>
</protein>
<dbReference type="STRING" id="77586.A0A0D9XAG7"/>